<sequence>MELLRKVRTWRQLLIALLVQQMAFYGMPVYANPVAQIVTDGRTATQLDVQGKTTEVTTSTVRGSNAYNSFSKFDVYTGNTVNLQVPGAADNLLNLVHNKRSNIDGVLNAYKNGQIGGNVFFANPHGIVVGSDGVVNVGSLSMMTPTQTFMQGFFDAAGNPAGLATRQVIEGTVPINGSALLAVQGQINALGDIRLSGGEVIVAGSLAIGSNALPNIPVSAEAIVQLAGLDQAVGMIERNGDIVILGAGDVAITGALNATGAEGIDAGNIDVRAGNDIVVSEDASLSARGEGENSGGGDVVVLADRDASIRDSASLDVSAGSSGDAGFVEFSALETVTLSGGELLASAEDGVAGTILIDPENLLIEDHLLRGDSTNADGITWDSGSLVLDADEKITLQANKVISSRSVDSPDVVENHRTGLSTADSGNITLQAAEIELQSGSEILAFADNDKVSGNVRLSATDTAGFLGGGAKATITANGAVIKAGAIELSAQATGNDTLGIAVVGDVQSSIAVDSGSVLIADTGDVTIAASSSMVAKAEGTPTDLAVDAAIVTVNSSSTVDIADAVITAQGSIDVDANSTINTQAIAKASSTSGDTNGDAAVAITDITSVASVAVADGAALTAKQNASFAASSAIDATTTADGEAGGATAAGATVAVSSVAATTSASLNDTVAVNVAGTTEVAATSSETITTNTSSTAGGASSNTDATQAQLQEDGRKAETSEGQVSVAGTLAITDLVSNTDALLATNATETVKTTELDIVASSNRTVETAADASATEGATGVGVAVAIGVANVSTRAEVRGAPSLDVDELYVQALTNGQKSSFTTTSNSGAGATNVGVAGSLASSVVINRSEAVVADGLLVNMGVAGGDITLKAESNSATTVSAKSTQEGEASVGVGASVAVNVGVNTTTAELGDGSELSGAGDVALSATSKHVAKTESEAGAAGGVAVTPVAGVTVAVNTTTARVGTGSLLDQSGELSALASHEGSSTTKTSADAAGDSVGVGASLATTVATDTVTAYTDRDIKAGGDVRFEASSDVTSDTIAKASAKGAKAAKDDGKPEDGDKDVNEQIQGQVAFGDSKSGETTENADDADASTSEGGVSVAAAISANIGTATTVASIAADRSVESGGTVTVRSSNAAAVGATADGTQVSGGDTAVGVGAAVAVNVGVVTNVASIEDGATVTADGVTVEALMVKDADDKTKTSVFRADATSGAGASGVGVAGALGTHVGVATTAALIKDAVVTLTNDGAVLLAAQNNSDSTVSAKSTQEGEASVGVGASVAVNVGVTTTTAEIGDDATLTDGGSVTLSSSSEHNASTSAEAGSAGGIAVSPVAAVTVAINDTKARLGDGDDLNLSGDLSITAESKAEVTNAATAAAGGDIGVGISISVAVPVNETTATLARGGSVEGSLDIDAASALEVLTTADASATGASDKEEENGGTVNELTSKWTSFATPDDKEGDVPDAPKAEVDNADELTASTGDAGATEKPAGGGGGGGGGEKEKTEVKVAGAVGVNVALNDVTANIADNVHLSQVGNTKVTSSNDVNIKTKASGTAVSSDYGVGAAIALTVQDNDSTAEIGEGVVIDQAGDITVESKTTNNTGEDFVSKVGTEAIAGASGGKVAVAGSVAVVNSTNSSRASIEKSANIAKSGAVIVNAEDKSKVTARAWSGALSKGEDSKAGVGASFAILNVGDETHAYIGESASLSDAGAVSVTAESKEVDSDDFSFNFDFVENKLKSATGKKTEDGEDADFEYDDINPLNILSANNYYTEAAAGAASTGDSGVAVAGAFSVQVLHGSTKAYIDKNAEVVSDDKVTVSAKRNTNAVALGGSFGGSKKVGVGVTISNINALDETIAFIGDGASVSSNAVPGSPEDEPTVSVQAYTEQLLSTIGLSGAVAAGGGEGVAINGVLGAVVSVKNTAASIGDGATVSSQGSVAVDAQSDTDTIMIAGGIAVGGNAGVGASAAAHVAVDRTTASIGKDAQVDAKKDTTVSAVNDDLAINGVISGGGGGKVGVILTGSANIILGTTEASIGEGARINTDATYDDPAQNVTVKAQDDTLVVDVAGAVAGGGKAGVGAALDTIVFVKDVHATIDSGAEVEAQNDIKVIADAKETATSVTAAFAGGGNAGVSGAVSVVVNSSDVSAVIADDVHNDATNKATEVHAGGDVIVDADEAYLGVMIAGSGAGGGTAGVGGSVAVSTLVNSTKAQIGDNAVVSAGDNVKVTADGKEFVTTAVISGAGGGTAGVAGMLSTNVLVTHTEASIGEGADVDAGTDVDVTASDDTLIIGVAAGGAGGGSAGVGAGMDVGVFVKNTSAFVDDGATVDAATGDITLDAQATDLHVSTAATGAGGGSAGVSGSISTSVMVNTTEAYTVGDAELSAGDDIAINAQNDSTTVATLGAGAGGGAAGVAGAVSVVVNTNATRAYTGAGSKLNAQDDIDVTAASKENVITTAISGAGGGAAGVAGSVGMKVLSTTTQAYVGNGTQVNQRAGFDGGAGQSLNVSADDQILMVGLAGSGAGGGAAGVGVGADVNIVRNSTTAYIGDGSNIDVGGDVTVNADSDKYVNSFAGAGAGGGAAGVAVAVSVVAVGALLDSDTQGGLTNEGENGEDVTVQGYAQQQTSGDILGDSLGDSERSAATKDIVTDATSRVSLVDPDDTTAIDLGNVQAFIGPSAHVDAGNNLDVTATDNTMAIVADFAGAGGGAAGVAGLIGVALVHNDAEAFIAGGAQTNAAGKTNVEASTREDVFMAGISGAGGGAAGVAGGAMLTVVNSDTVAYIANDTMVNLGLGNADAVVVVADSETNITNLGATGGGAGAAGVGGIADAVVIVKTTKASIEDDARVHADEDVAIEAESSEQVTSGAVAIFGGGAAAVSGVASAVVIANETEAYIGADATVDSDGNVKLSAVDDALILNLGASGAGAGAAGVTGVVNVNTVTNNTSAYIKDGATVNARGNAAGTDAYTGKLTDTASGLALPSWDRAFDVDTDNDPDTDNTIAANVDTSPNRNTEEGAGQNNIDTSNGINTNVSNGLEGDDAASTSPSIPGVGINEKETMTVTGLAVAAVSNEKVATVAASVGGAGAAAVAGAAIVTVIATETNAGIGSNATINDTRAGAGQSVSLLAADNTDLGHIGGTVTGAGAAAVSGSVNTAIVAKTTTARVANGTDILAGGSVGVDAMSTEKIDLYTANVSIAGAAGVGGAAGVAVVSNTTTAELQNETSVDASEDLGVNAVSDSDINIVTVSGSGGVVGVSGGASVAVISNDTFARVGDKSELDIGGDAVITAVSKDKANTDTVSASGGGVGVAGAVSVKVMTGETTASLGDQVMFNQGTQIDKTTQSISVEGKNTVELDGIGGSAAAGGVGVGATADINIVRNSVGALVGDGSMLQAAGDISVAAEADKNVDSFTIAAAGGAVGVGGATSITVIGAALDEDAQNSVGENNETASYADEKMTEDKTTGAMGDSVYLKDTESDIAARTSSLGVSSDMNATVSTNDRTIASVGVGATLDAGNTLAIKSTDYTTATTKTGGAAVGSVGVGGAVGVTTITNTTEAAVAEDANLSGGNMLTIAAKNTQKTDEDTRVIAFGGAAGLVGIGAAVAYVDTDNTARATTGSNVTVSDTHTVRIMAEQDDDIRTEAVGAAAGAGAVGASLSRSGRDGTVEASLGDDSSVVSNVDNVFIDADSSGLVKAKTIAGAAGTTFAASGAVAIARDDSDITAKTGNRAEVTVSDAMRLSASSTPEVDAESIGVSVAGGIKVGASVADADSSQTIKAYTGVSNIISANTLSINARHARNGASNSVRAKSVGAGGGLLVGLNATSGDAKSIINMDSYLGSGSTVSILNDLMVGADNDSRQSVYVTGVNVGGLLAAGFNEASAESNTVVLAHVDDNAVISGGNVSIAADSTDDNQAQSIAGSGGMVSGSASEADTKTSSITKAYIADGTAGKAINVEAIAIAAQHHSKFNAQVDSTNASLVGASGATASNVSDATVEAGFGDGLTVGATAVDVDAGSEVTKTSGGWTVNSGSGGLLDLPAASSTTSIRNFTTTSVGDGTEITQLGDRKNPGMFAFDAQNKVTAADKVRMNAGGAIALAKARSTISALTNHATVNIGAGSELMALGDIGMGAKADADISTTTAVDVFGLAGEPFGDAVSRFGANNSINVEAGATIVALRDLHLGAGMNSASEESNIHVAARTDLWNNSALPLLHDPVADTYVNTSNNIHVAGPAGAVAGADVAAARHLFMTATRGNTTLSGVGIGKDIYSETLAAIVNGIGGIFGAEEVSFDRHGGSEVEVSSTNVTVDGSARVGIQSRLELEIDENGDITRWINGEVTYDLDEGIRLGTAEQISLFGDIQARIDALKDLIAEYDTNGQNTEGALAVAAYEAEIEFLEHKLVELGYVAADDQGGFSGSQKTELQQKRDFIAASPEIEATYTSDKTDFEGDRTVYEQANAGLVTQNEGLQTDVDTLAGEVTVLTIARAALDPNDTDYATDYAAYTNQINTKNGEITTKNGAISTNEGIISTNNTEIVNLNGQIAGVEADLVTLEGRVTTTNAEIAAIEAAIANGTYVDKTAGPLIDVVVIEDTVAQLGNIYVKGDSFGGVGALSAPGDAEIKITNRSNNFLKLHDLIIPSTAGGKVFFNNVDVVDNAAVNAISNTNTANFNTLLTAEGSTAPNIEVTSTYDPLDASNIQRAADSLASGEYPPYANIGPDIIVVAGESVNELTHISNSRGSIKVKSAGGNIRLEENTLVSGATVEIKTRNGDFIQSYTDAFSHIVGGEPLTFTDADSASNTLANISKNTAEGSGSGIVANGSVLLAARYLNINGTVQSGIPEWGVVISEGAQVDVPTVPGLQTFTQARDYYAALTDAQKAEPGAEYFHVTGASVTGLDAAASGEWEQISVEYNAKDDRLELGGVEVKGGYIQIFGQVFNTNGNAVAGEGRLRVLDGYGEIQVDNRTTKALYLNALDAGQGVEGKISITNVEGLNADGSPKLNTTIFTRNGADRSQQLMFDPDAYLGSGHLQYSMTKGTDVGEQKTYLYHNNSWFNVDALGTAQILASTLINYRNLSDDPLSKGEYLKVAGTASYNTQGIETKSDTELLSLSVAEGRSWADCNWWTLCANADHYQEFIVTTGSKTVDTYNINAGNPISIEYIGHDNGIVNIASSGDVLIAGGVYNRNGDTSITSRDGSIQQITDFATVQGNSIGFAAATGIGSMEQAIDVVGLQDTFSAITQMGDINIHQATGDMDVVKVATGSGRVLLNVDGNINGTGVGAGFGADIKGDRVALISRNGGIGTERTLNIETGYTTDLLKLADTGLEALARNSIDIENHASAGNEDGHLMVVSVESLAGDVSLKTPGAIIDNNQVERTDTRAIDELVALWDDIGLRGDSADAKDIREIEILEDSVTAEYRRYWETRGEQAGIAITDDAFKVLDAEGNLTSEINYAAYKNALNSSSYDSKYQVALSTDQENVLRDQLALRDNDRNGVPNTPDEVDALVQGYIDERTSEYHAQHARLYDPSSDNAVQGNVASIFEDDFRYEAAESEIDNRTEGSHWSDFQLAVTLSSSLLKELTDTVAVVEEPNVIGRNVTLEAGQDIGNVRPVLVDLSRNDALDFTVEEKAALAAAERGDVDVYTDYLTINQRDDVDVGQLDGGSVSAVAAGENGSDGDVYLGSEGDLALDRIVAANEIRVKVAGGLINGNSSIGTLFENIVGKRTILEAAHGAIGSVDKAMILRLEEGAPVTARARDDIYLTNVDGDFYIDTLYSRSNITLESNDSIVDAFSDDALNVRAENITLTAGNAVGADDNALDVLNSAEGEVVATSNTGGIYLRVPNSTGNFGRIDSADEVSLAAAYGYRISDAVTGLANISLLADGEAIITSTGSVTGQLGDLQVTGTALRVEDGGWMNAGLGRLVMDLDGDAIVTGLYSGYAGPGAIDIRTGGRVLDGGDTRTDITALADNSSVSIRAGGVGNASVTEDGIVDTPNALEVDVLRVEQITAVNDIHVSSATGLTAGSIESLQGGVDVRVTGGNAAVESLLAQYDILLEVTGEQGGYTGDVIESREGGVKATIDGDILVDRVLAKTHVELESKSGDVGLRDVTGNSVSLASLRQGGHVTVEELAVAQSLALKADHSRVASLTHTEPTGVLRLTSVGNNGGMGDTLSMFASQNGKVLADDVAVDRMNLELSGNQIKFRGVQVGSKAEIKTPLHSVVIDNTEPRIYPETTLQVSGKGPLDLELFADRRATTTGRVIFYDPEYIINSYSGSNSLDRVVANNLKVPEATNEILQRNISLLQSYMLKDDALAHRQRSTLELINYNEDNLVNLGE</sequence>
<feature type="region of interest" description="Disordered" evidence="1">
    <location>
        <begin position="1298"/>
        <end position="1325"/>
    </location>
</feature>
<feature type="compositionally biased region" description="Basic and acidic residues" evidence="1">
    <location>
        <begin position="1054"/>
        <end position="1069"/>
    </location>
</feature>
<dbReference type="RefSeq" id="WP_279247449.1">
    <property type="nucleotide sequence ID" value="NZ_SHNN01000007.1"/>
</dbReference>
<feature type="compositionally biased region" description="Polar residues" evidence="1">
    <location>
        <begin position="1442"/>
        <end position="1455"/>
    </location>
</feature>
<proteinExistence type="predicted"/>
<feature type="compositionally biased region" description="Basic and acidic residues" evidence="1">
    <location>
        <begin position="1457"/>
        <end position="1472"/>
    </location>
</feature>
<evidence type="ECO:0000313" key="4">
    <source>
        <dbReference type="Proteomes" id="UP001143362"/>
    </source>
</evidence>
<feature type="region of interest" description="Disordered" evidence="1">
    <location>
        <begin position="1036"/>
        <end position="1098"/>
    </location>
</feature>
<feature type="domain" description="Filamentous haemagglutinin FhaB/tRNA nuclease CdiA-like TPS" evidence="2">
    <location>
        <begin position="29"/>
        <end position="152"/>
    </location>
</feature>
<dbReference type="SUPFAM" id="SSF51126">
    <property type="entry name" value="Pectin lyase-like"/>
    <property type="match status" value="1"/>
</dbReference>
<dbReference type="EMBL" id="SHNN01000007">
    <property type="protein sequence ID" value="MCX2983413.1"/>
    <property type="molecule type" value="Genomic_DNA"/>
</dbReference>
<feature type="compositionally biased region" description="Low complexity" evidence="1">
    <location>
        <begin position="1311"/>
        <end position="1325"/>
    </location>
</feature>
<dbReference type="InterPro" id="IPR047881">
    <property type="entry name" value="LktA_repeat"/>
</dbReference>
<dbReference type="InterPro" id="IPR012334">
    <property type="entry name" value="Pectin_lyas_fold"/>
</dbReference>
<feature type="region of interest" description="Disordered" evidence="1">
    <location>
        <begin position="685"/>
        <end position="725"/>
    </location>
</feature>
<feature type="compositionally biased region" description="Low complexity" evidence="1">
    <location>
        <begin position="685"/>
        <end position="708"/>
    </location>
</feature>
<keyword evidence="4" id="KW-1185">Reference proteome</keyword>
<dbReference type="Gene3D" id="1.20.5.340">
    <property type="match status" value="1"/>
</dbReference>
<comment type="caution">
    <text evidence="3">The sequence shown here is derived from an EMBL/GenBank/DDBJ whole genome shotgun (WGS) entry which is preliminary data.</text>
</comment>
<dbReference type="SMART" id="SM00912">
    <property type="entry name" value="Haemagg_act"/>
    <property type="match status" value="1"/>
</dbReference>
<reference evidence="3" key="1">
    <citation type="submission" date="2019-02" db="EMBL/GenBank/DDBJ databases">
        <authorList>
            <person name="Li S.-H."/>
        </authorList>
    </citation>
    <scope>NUCLEOTIDE SEQUENCE</scope>
    <source>
        <strain evidence="3">IMCC14734</strain>
    </source>
</reference>
<organism evidence="3 4">
    <name type="scientific">Candidatus Litorirhabdus singularis</name>
    <dbReference type="NCBI Taxonomy" id="2518993"/>
    <lineage>
        <taxon>Bacteria</taxon>
        <taxon>Pseudomonadati</taxon>
        <taxon>Pseudomonadota</taxon>
        <taxon>Gammaproteobacteria</taxon>
        <taxon>Cellvibrionales</taxon>
        <taxon>Halieaceae</taxon>
        <taxon>Candidatus Litorirhabdus</taxon>
    </lineage>
</organism>
<evidence type="ECO:0000313" key="3">
    <source>
        <dbReference type="EMBL" id="MCX2983413.1"/>
    </source>
</evidence>
<feature type="compositionally biased region" description="Polar residues" evidence="1">
    <location>
        <begin position="3015"/>
        <end position="3031"/>
    </location>
</feature>
<evidence type="ECO:0000256" key="1">
    <source>
        <dbReference type="SAM" id="MobiDB-lite"/>
    </source>
</evidence>
<gene>
    <name evidence="3" type="ORF">EYC98_21345</name>
</gene>
<dbReference type="Proteomes" id="UP001143362">
    <property type="component" value="Unassembled WGS sequence"/>
</dbReference>
<dbReference type="Gene3D" id="2.160.20.10">
    <property type="entry name" value="Single-stranded right-handed beta-helix, Pectin lyase-like"/>
    <property type="match status" value="1"/>
</dbReference>
<dbReference type="NCBIfam" id="TIGR01901">
    <property type="entry name" value="adhes_NPXG"/>
    <property type="match status" value="1"/>
</dbReference>
<dbReference type="NCBIfam" id="NF012204">
    <property type="entry name" value="adhes_FxxPxG"/>
    <property type="match status" value="1"/>
</dbReference>
<dbReference type="NCBIfam" id="NF012206">
    <property type="entry name" value="LktA_tand_53"/>
    <property type="match status" value="20"/>
</dbReference>
<name>A0ABT3TM57_9GAMM</name>
<accession>A0ABT3TM57</accession>
<feature type="region of interest" description="Disordered" evidence="1">
    <location>
        <begin position="2989"/>
        <end position="3050"/>
    </location>
</feature>
<feature type="region of interest" description="Disordered" evidence="1">
    <location>
        <begin position="1429"/>
        <end position="1504"/>
    </location>
</feature>
<evidence type="ECO:0000259" key="2">
    <source>
        <dbReference type="SMART" id="SM00912"/>
    </source>
</evidence>
<dbReference type="InterPro" id="IPR011050">
    <property type="entry name" value="Pectin_lyase_fold/virulence"/>
</dbReference>
<dbReference type="InterPro" id="IPR008638">
    <property type="entry name" value="FhaB/CdiA-like_TPS"/>
</dbReference>
<protein>
    <submittedName>
        <fullName evidence="3">Leukotoxin LktA family filamentous adhesin</fullName>
    </submittedName>
</protein>